<dbReference type="RefSeq" id="WP_002594141.1">
    <property type="nucleotide sequence ID" value="NZ_KB850984.1"/>
</dbReference>
<keyword evidence="5" id="KW-1003">Cell membrane</keyword>
<dbReference type="PATRIC" id="fig|999408.3.peg.4705"/>
<feature type="transmembrane region" description="Helical" evidence="10">
    <location>
        <begin position="163"/>
        <end position="183"/>
    </location>
</feature>
<evidence type="ECO:0000256" key="1">
    <source>
        <dbReference type="ARBA" id="ARBA00004651"/>
    </source>
</evidence>
<dbReference type="Proteomes" id="UP000013085">
    <property type="component" value="Unassembled WGS sequence"/>
</dbReference>
<evidence type="ECO:0000313" key="11">
    <source>
        <dbReference type="EMBL" id="ENZ09559.1"/>
    </source>
</evidence>
<comment type="similarity">
    <text evidence="2">Belongs to the multi antimicrobial extrusion (MATE) (TC 2.A.66.1) family. MepA subfamily.</text>
</comment>
<evidence type="ECO:0000256" key="8">
    <source>
        <dbReference type="ARBA" id="ARBA00023136"/>
    </source>
</evidence>
<keyword evidence="6 10" id="KW-0812">Transmembrane</keyword>
<dbReference type="AlphaFoldDB" id="A0A0E2HIN3"/>
<keyword evidence="7 10" id="KW-1133">Transmembrane helix</keyword>
<feature type="transmembrane region" description="Helical" evidence="10">
    <location>
        <begin position="53"/>
        <end position="71"/>
    </location>
</feature>
<organism evidence="11 12">
    <name type="scientific">[Clostridium] clostridioforme 90A8</name>
    <dbReference type="NCBI Taxonomy" id="999408"/>
    <lineage>
        <taxon>Bacteria</taxon>
        <taxon>Bacillati</taxon>
        <taxon>Bacillota</taxon>
        <taxon>Clostridia</taxon>
        <taxon>Lachnospirales</taxon>
        <taxon>Lachnospiraceae</taxon>
        <taxon>Enterocloster</taxon>
    </lineage>
</organism>
<feature type="transmembrane region" description="Helical" evidence="10">
    <location>
        <begin position="12"/>
        <end position="33"/>
    </location>
</feature>
<feature type="transmembrane region" description="Helical" evidence="10">
    <location>
        <begin position="414"/>
        <end position="432"/>
    </location>
</feature>
<evidence type="ECO:0000256" key="6">
    <source>
        <dbReference type="ARBA" id="ARBA00022692"/>
    </source>
</evidence>
<evidence type="ECO:0000256" key="10">
    <source>
        <dbReference type="SAM" id="Phobius"/>
    </source>
</evidence>
<feature type="transmembrane region" description="Helical" evidence="10">
    <location>
        <begin position="279"/>
        <end position="300"/>
    </location>
</feature>
<evidence type="ECO:0000256" key="5">
    <source>
        <dbReference type="ARBA" id="ARBA00022475"/>
    </source>
</evidence>
<evidence type="ECO:0000256" key="4">
    <source>
        <dbReference type="ARBA" id="ARBA00022448"/>
    </source>
</evidence>
<keyword evidence="4" id="KW-0813">Transport</keyword>
<dbReference type="InterPro" id="IPR048279">
    <property type="entry name" value="MdtK-like"/>
</dbReference>
<accession>A0A0E2HIN3</accession>
<reference evidence="11 12" key="1">
    <citation type="submission" date="2013-01" db="EMBL/GenBank/DDBJ databases">
        <title>The Genome Sequence of Clostridium clostridioforme 90A8.</title>
        <authorList>
            <consortium name="The Broad Institute Genome Sequencing Platform"/>
            <person name="Earl A."/>
            <person name="Ward D."/>
            <person name="Feldgarden M."/>
            <person name="Gevers D."/>
            <person name="Courvalin P."/>
            <person name="Lambert T."/>
            <person name="Walker B."/>
            <person name="Young S.K."/>
            <person name="Zeng Q."/>
            <person name="Gargeya S."/>
            <person name="Fitzgerald M."/>
            <person name="Haas B."/>
            <person name="Abouelleil A."/>
            <person name="Alvarado L."/>
            <person name="Arachchi H.M."/>
            <person name="Berlin A.M."/>
            <person name="Chapman S.B."/>
            <person name="Dewar J."/>
            <person name="Goldberg J."/>
            <person name="Griggs A."/>
            <person name="Gujja S."/>
            <person name="Hansen M."/>
            <person name="Howarth C."/>
            <person name="Imamovic A."/>
            <person name="Larimer J."/>
            <person name="McCowan C."/>
            <person name="Murphy C."/>
            <person name="Neiman D."/>
            <person name="Pearson M."/>
            <person name="Priest M."/>
            <person name="Roberts A."/>
            <person name="Saif S."/>
            <person name="Shea T."/>
            <person name="Sisk P."/>
            <person name="Sykes S."/>
            <person name="Wortman J."/>
            <person name="Nusbaum C."/>
            <person name="Birren B."/>
        </authorList>
    </citation>
    <scope>NUCLEOTIDE SEQUENCE [LARGE SCALE GENOMIC DNA]</scope>
    <source>
        <strain evidence="11 12">90A8</strain>
    </source>
</reference>
<feature type="transmembrane region" description="Helical" evidence="10">
    <location>
        <begin position="386"/>
        <end position="408"/>
    </location>
</feature>
<comment type="subcellular location">
    <subcellularLocation>
        <location evidence="1">Cell membrane</location>
        <topology evidence="1">Multi-pass membrane protein</topology>
    </subcellularLocation>
</comment>
<name>A0A0E2HIN3_9FIRM</name>
<evidence type="ECO:0000256" key="3">
    <source>
        <dbReference type="ARBA" id="ARBA00022106"/>
    </source>
</evidence>
<feature type="transmembrane region" description="Helical" evidence="10">
    <location>
        <begin position="354"/>
        <end position="379"/>
    </location>
</feature>
<sequence length="442" mass="48180">MSHSLSKKFTFGSLLLFALPTTVMMVVMSLYTIVDGVFVSRFVSTNALSSVNIVYPVINIVLGISVMLSMGSNAIVAKKMGEGRPDSARETFTAIILLNIIIGLAFAIIGNLTAVPLSRMLGASDLLLEDCVTYLRWQLAFAPSLMLQIQFQMYFVTEGKPGIGLFLTLLAGIANAALDYVLIVPMRMGIAGAAIATVTGYTIPALIGLIYFAAARQSLWFVRPRFVKKELGEACLNGSSEMVTNLSSGVITFLFNLLMMHFAGEDGVAAITIIQYSQFLLNALFMGFSQGVSPVISFNYGSRNHKQLRQVFKTSLIFTAASSLAVFLMARLGGSLVVEIFARMGTPVYELARHGFMIFACSFLFSGFTIFSSALFTALSDGRISAIISFVRTFGLIITSLLVLPFIIGMDGVWLAIPIAEFGGILLCLYFLRKYKTRYHYA</sequence>
<dbReference type="GO" id="GO:0015297">
    <property type="term" value="F:antiporter activity"/>
    <property type="evidence" value="ECO:0007669"/>
    <property type="project" value="InterPro"/>
</dbReference>
<dbReference type="GO" id="GO:0042910">
    <property type="term" value="F:xenobiotic transmembrane transporter activity"/>
    <property type="evidence" value="ECO:0007669"/>
    <property type="project" value="InterPro"/>
</dbReference>
<gene>
    <name evidence="11" type="ORF">HMPREF1090_04385</name>
</gene>
<dbReference type="HOGENOM" id="CLU_012893_0_2_9"/>
<evidence type="ECO:0000256" key="9">
    <source>
        <dbReference type="ARBA" id="ARBA00023251"/>
    </source>
</evidence>
<keyword evidence="8 10" id="KW-0472">Membrane</keyword>
<dbReference type="EMBL" id="AGYR01000050">
    <property type="protein sequence ID" value="ENZ09559.1"/>
    <property type="molecule type" value="Genomic_DNA"/>
</dbReference>
<protein>
    <recommendedName>
        <fullName evidence="3">Multidrug export protein MepA</fullName>
    </recommendedName>
</protein>
<proteinExistence type="inferred from homology"/>
<dbReference type="CDD" id="cd13143">
    <property type="entry name" value="MATE_MepA_like"/>
    <property type="match status" value="1"/>
</dbReference>
<dbReference type="PANTHER" id="PTHR43823">
    <property type="entry name" value="SPORULATION PROTEIN YKVU"/>
    <property type="match status" value="1"/>
</dbReference>
<comment type="caution">
    <text evidence="11">The sequence shown here is derived from an EMBL/GenBank/DDBJ whole genome shotgun (WGS) entry which is preliminary data.</text>
</comment>
<dbReference type="InterPro" id="IPR051327">
    <property type="entry name" value="MATE_MepA_subfamily"/>
</dbReference>
<dbReference type="Pfam" id="PF01554">
    <property type="entry name" value="MatE"/>
    <property type="match status" value="2"/>
</dbReference>
<dbReference type="InterPro" id="IPR045070">
    <property type="entry name" value="MATE_MepA-like"/>
</dbReference>
<keyword evidence="9" id="KW-0046">Antibiotic resistance</keyword>
<feature type="transmembrane region" description="Helical" evidence="10">
    <location>
        <begin position="189"/>
        <end position="214"/>
    </location>
</feature>
<feature type="transmembrane region" description="Helical" evidence="10">
    <location>
        <begin position="312"/>
        <end position="334"/>
    </location>
</feature>
<evidence type="ECO:0000256" key="7">
    <source>
        <dbReference type="ARBA" id="ARBA00022989"/>
    </source>
</evidence>
<evidence type="ECO:0000313" key="12">
    <source>
        <dbReference type="Proteomes" id="UP000013085"/>
    </source>
</evidence>
<feature type="transmembrane region" description="Helical" evidence="10">
    <location>
        <begin position="92"/>
        <end position="114"/>
    </location>
</feature>
<evidence type="ECO:0000256" key="2">
    <source>
        <dbReference type="ARBA" id="ARBA00008417"/>
    </source>
</evidence>
<dbReference type="PANTHER" id="PTHR43823:SF3">
    <property type="entry name" value="MULTIDRUG EXPORT PROTEIN MEPA"/>
    <property type="match status" value="1"/>
</dbReference>
<dbReference type="InterPro" id="IPR002528">
    <property type="entry name" value="MATE_fam"/>
</dbReference>
<dbReference type="PIRSF" id="PIRSF006603">
    <property type="entry name" value="DinF"/>
    <property type="match status" value="1"/>
</dbReference>
<dbReference type="GO" id="GO:0005886">
    <property type="term" value="C:plasma membrane"/>
    <property type="evidence" value="ECO:0007669"/>
    <property type="project" value="UniProtKB-SubCell"/>
</dbReference>
<dbReference type="GO" id="GO:0046677">
    <property type="term" value="P:response to antibiotic"/>
    <property type="evidence" value="ECO:0007669"/>
    <property type="project" value="UniProtKB-KW"/>
</dbReference>